<keyword evidence="3" id="KW-1185">Reference proteome</keyword>
<evidence type="ECO:0000313" key="2">
    <source>
        <dbReference type="EMBL" id="KAJ8061934.1"/>
    </source>
</evidence>
<feature type="compositionally biased region" description="Polar residues" evidence="1">
    <location>
        <begin position="55"/>
        <end position="75"/>
    </location>
</feature>
<accession>A0A9X0AFM5</accession>
<gene>
    <name evidence="2" type="ORF">OCU04_009719</name>
</gene>
<feature type="compositionally biased region" description="Polar residues" evidence="1">
    <location>
        <begin position="13"/>
        <end position="23"/>
    </location>
</feature>
<sequence length="376" mass="42427">MSHTRISRLYDQSRGNPPSSRQAIHTLGVCTKPGTNSGKRSDSYSRACELYAQGNQNSTSHSGMNYTHKQNSKEFPSSADAANLGMSGVLNEEKLSNDQSWADHPRDLFLMINHFRTKMPRPLVVLDPVVELSPPPTGFAGTPSSAINFITHRSDTWPNLKSASITHHKAFKSWDPRVSALMLEHGYRPLPTSLHPLPPDANTTDPPVTLVSTKYQDALTQLRQNFHSRKPDGRIEIDRQTHADIDPLAAFIPPYRPEPRSTWYKLPTLRPSALWVLGTKTYLSIDEMREGIGGSGGIKEGRVKEVLMEGGHLFPFEDVPVTGKACAEWLGEEMDRYRKIEEKWVERKKMSKRDHIVLSEEWMRVVKPLPAFKNKL</sequence>
<reference evidence="2" key="1">
    <citation type="submission" date="2022-11" db="EMBL/GenBank/DDBJ databases">
        <title>Genome Resource of Sclerotinia nivalis Strain SnTB1, a Plant Pathogen Isolated from American Ginseng.</title>
        <authorList>
            <person name="Fan S."/>
        </authorList>
    </citation>
    <scope>NUCLEOTIDE SEQUENCE</scope>
    <source>
        <strain evidence="2">SnTB1</strain>
    </source>
</reference>
<comment type="caution">
    <text evidence="2">The sequence shown here is derived from an EMBL/GenBank/DDBJ whole genome shotgun (WGS) entry which is preliminary data.</text>
</comment>
<dbReference type="Proteomes" id="UP001152300">
    <property type="component" value="Unassembled WGS sequence"/>
</dbReference>
<evidence type="ECO:0000256" key="1">
    <source>
        <dbReference type="SAM" id="MobiDB-lite"/>
    </source>
</evidence>
<dbReference type="Gene3D" id="3.40.50.1820">
    <property type="entry name" value="alpha/beta hydrolase"/>
    <property type="match status" value="2"/>
</dbReference>
<organism evidence="2 3">
    <name type="scientific">Sclerotinia nivalis</name>
    <dbReference type="NCBI Taxonomy" id="352851"/>
    <lineage>
        <taxon>Eukaryota</taxon>
        <taxon>Fungi</taxon>
        <taxon>Dikarya</taxon>
        <taxon>Ascomycota</taxon>
        <taxon>Pezizomycotina</taxon>
        <taxon>Leotiomycetes</taxon>
        <taxon>Helotiales</taxon>
        <taxon>Sclerotiniaceae</taxon>
        <taxon>Sclerotinia</taxon>
    </lineage>
</organism>
<protein>
    <recommendedName>
        <fullName evidence="4">Toxin biosynthesis protein</fullName>
    </recommendedName>
</protein>
<dbReference type="AlphaFoldDB" id="A0A9X0AFM5"/>
<evidence type="ECO:0008006" key="4">
    <source>
        <dbReference type="Google" id="ProtNLM"/>
    </source>
</evidence>
<evidence type="ECO:0000313" key="3">
    <source>
        <dbReference type="Proteomes" id="UP001152300"/>
    </source>
</evidence>
<feature type="region of interest" description="Disordered" evidence="1">
    <location>
        <begin position="1"/>
        <end position="23"/>
    </location>
</feature>
<dbReference type="EMBL" id="JAPEIS010000011">
    <property type="protein sequence ID" value="KAJ8061934.1"/>
    <property type="molecule type" value="Genomic_DNA"/>
</dbReference>
<dbReference type="InterPro" id="IPR029058">
    <property type="entry name" value="AB_hydrolase_fold"/>
</dbReference>
<proteinExistence type="predicted"/>
<feature type="region of interest" description="Disordered" evidence="1">
    <location>
        <begin position="55"/>
        <end position="80"/>
    </location>
</feature>
<name>A0A9X0AFM5_9HELO</name>
<dbReference type="OrthoDB" id="3501772at2759"/>